<feature type="domain" description="RNase III" evidence="14">
    <location>
        <begin position="892"/>
        <end position="1032"/>
    </location>
</feature>
<dbReference type="GO" id="GO:0050688">
    <property type="term" value="P:regulation of defense response to virus"/>
    <property type="evidence" value="ECO:0007669"/>
    <property type="project" value="UniProtKB-KW"/>
</dbReference>
<keyword evidence="8" id="KW-0067">ATP-binding</keyword>
<keyword evidence="19" id="KW-1185">Reference proteome</keyword>
<dbReference type="FunFam" id="3.40.50.300:FF:001669">
    <property type="entry name" value="Dicer-like protein 1"/>
    <property type="match status" value="1"/>
</dbReference>
<dbReference type="SUPFAM" id="SSF52540">
    <property type="entry name" value="P-loop containing nucleoside triphosphate hydrolases"/>
    <property type="match status" value="1"/>
</dbReference>
<organism evidence="18 19">
    <name type="scientific">Phakopsora pachyrhizi</name>
    <name type="common">Asian soybean rust disease fungus</name>
    <dbReference type="NCBI Taxonomy" id="170000"/>
    <lineage>
        <taxon>Eukaryota</taxon>
        <taxon>Fungi</taxon>
        <taxon>Dikarya</taxon>
        <taxon>Basidiomycota</taxon>
        <taxon>Pucciniomycotina</taxon>
        <taxon>Pucciniomycetes</taxon>
        <taxon>Pucciniales</taxon>
        <taxon>Phakopsoraceae</taxon>
        <taxon>Phakopsora</taxon>
    </lineage>
</organism>
<dbReference type="Pfam" id="PF03368">
    <property type="entry name" value="Dicer_dimer"/>
    <property type="match status" value="1"/>
</dbReference>
<evidence type="ECO:0000256" key="10">
    <source>
        <dbReference type="ARBA" id="ARBA00023118"/>
    </source>
</evidence>
<evidence type="ECO:0000256" key="9">
    <source>
        <dbReference type="ARBA" id="ARBA00022842"/>
    </source>
</evidence>
<dbReference type="GO" id="GO:0005737">
    <property type="term" value="C:cytoplasm"/>
    <property type="evidence" value="ECO:0007669"/>
    <property type="project" value="TreeGrafter"/>
</dbReference>
<dbReference type="PROSITE" id="PS51192">
    <property type="entry name" value="HELICASE_ATP_BIND_1"/>
    <property type="match status" value="1"/>
</dbReference>
<dbReference type="InterPro" id="IPR000999">
    <property type="entry name" value="RNase_III_dom"/>
</dbReference>
<evidence type="ECO:0000256" key="3">
    <source>
        <dbReference type="ARBA" id="ARBA00022723"/>
    </source>
</evidence>
<sequence length="1396" mass="156552">MGDGPDIDQISSELESKLTLPRLYQQELIEEAKKRNIIVRADTGTGKTLVALHLMNWVADQARSRSRQSIQAFLVPTRPLVFQQAAIIKSQTKLKVKAYTGDQQPEFWKIDKWRAELDGVDAIVCTAQIFLDLISKGFWDFEDVSLIVFDEAHHCRKKHIYNQIMQTHYHRLAKQPERILPKILGLTASPIWTCNNLEKAERDIHLTDNTQQNPGYPWEIVDLFLKEHGDNKTLLNCSLILEDLGIYAKTYYVVEWLKNYLSTDHKEAGKIIKLLDPTFKKKVGGIISDLEASIDPEVLPTSQISDKLKTLIGIFSDYLERKDSDGFCGIVFVKRRLHAQILSVLIMRTECLKQFIRPIALTGHGGRNTEFNCLDVGMDSRSQNKSVEKFRSGEYNLTIATNVAEEGLDFQACKVVIRFDEIDTWKGYVQSRGRARAQNSDFIVVLPKGTSSKYLDTGKSEKVKAELYDRPEDEIILDGEADSLPQLICKQENGKVALLTHSAAVGLLNDVCSLIPQDDFAPAIKPIYITKDLPEGFISEVTLPPMASLPPSKRIFKGEPMPTKKDSRKSAAFEACKVLRSFDILDEHFLARRESKGGAVIDADNRVIVPLSLPEQVSVICTNPFGYLGPSSDIWLHKLNFDYGDLGTTTMGFLCAKQLTSIARIDLFDHHHGGRPFSASLEITVKLDWEGETLTDNISKLDKFTRTVLQVAVNRRDYASELLFMVAPLIDNNFEIDWELVEAPLTPIANFEELSKQPLFIAPVRALSSRIFMSSEACPHNFETAPSELTDGSLSSRFMKRISNFKSLRHFFVVYYNIKNQDLPNSELIYADLNFPSVDPFDTNAKEVALSSTGRTIIPISVCKATKIERMLWETMSILPAILRLLHDTSQANALFERFGLVGMNIKFGIEALTQPGIGMPWDYQTLETVGDAFLKLATSVHIYLIHSRKCEGDMSLLRSKSVDNSFLRGKAIQAQIGGFVLSQRYRTIAFQAPHLEDAKKLEDGRLERVIPRRVLSDVIEALMGAAFISGGTSLALKLGTELDLCFGGQVAWGERHMSSRFESDSAASQDFTFTEEYKSLERKIGYEFKEKLLLIQAVTHRSANSFLTNCYEREEWLGDAVIDMWVIEHVYKRFSNTTAEKLTLARARLVANGSLGFLALRKLGLHELILHQAKEFKVACERCLDDLSKFSTISEYYADITNVYVTFDPPKILNDALEAVVGAVFVDSGFDLPTVYRTLDLIFEEVLPGLAQTICHDPLSRLLRLRNVNQCTQLDRQNITLSEPSPDPNVQGYIPVRGCVIKFHGEVLAIGKHLTSSSVAEQRAALEAVKALEDYDCGNGPSKRSSRWEICRCKEIARIKASDTAAKANLDGEGGGSKSDITEIRGGGGKEGEEE</sequence>
<evidence type="ECO:0000256" key="1">
    <source>
        <dbReference type="ARBA" id="ARBA00001946"/>
    </source>
</evidence>
<evidence type="ECO:0000259" key="15">
    <source>
        <dbReference type="PROSITE" id="PS51192"/>
    </source>
</evidence>
<keyword evidence="3" id="KW-0479">Metal-binding</keyword>
<name>A0AAV0BTC6_PHAPC</name>
<dbReference type="Pfam" id="PF00270">
    <property type="entry name" value="DEAD"/>
    <property type="match status" value="1"/>
</dbReference>
<evidence type="ECO:0000256" key="4">
    <source>
        <dbReference type="ARBA" id="ARBA00022737"/>
    </source>
</evidence>
<dbReference type="GO" id="GO:0046872">
    <property type="term" value="F:metal ion binding"/>
    <property type="evidence" value="ECO:0007669"/>
    <property type="project" value="UniProtKB-KW"/>
</dbReference>
<gene>
    <name evidence="18" type="ORF">PPACK8108_LOCUS26257</name>
</gene>
<comment type="similarity">
    <text evidence="12">Belongs to the helicase family. Dicer subfamily.</text>
</comment>
<dbReference type="PROSITE" id="PS50142">
    <property type="entry name" value="RNASE_3_2"/>
    <property type="match status" value="2"/>
</dbReference>
<dbReference type="GO" id="GO:0004525">
    <property type="term" value="F:ribonuclease III activity"/>
    <property type="evidence" value="ECO:0007669"/>
    <property type="project" value="InterPro"/>
</dbReference>
<feature type="domain" description="RNase III" evidence="14">
    <location>
        <begin position="1078"/>
        <end position="1230"/>
    </location>
</feature>
<dbReference type="GO" id="GO:0005524">
    <property type="term" value="F:ATP binding"/>
    <property type="evidence" value="ECO:0007669"/>
    <property type="project" value="UniProtKB-KW"/>
</dbReference>
<evidence type="ECO:0000259" key="16">
    <source>
        <dbReference type="PROSITE" id="PS51194"/>
    </source>
</evidence>
<comment type="cofactor">
    <cofactor evidence="1">
        <name>Mg(2+)</name>
        <dbReference type="ChEBI" id="CHEBI:18420"/>
    </cofactor>
</comment>
<evidence type="ECO:0000256" key="7">
    <source>
        <dbReference type="ARBA" id="ARBA00022806"/>
    </source>
</evidence>
<dbReference type="Pfam" id="PF00271">
    <property type="entry name" value="Helicase_C"/>
    <property type="match status" value="1"/>
</dbReference>
<dbReference type="EMBL" id="CALTRL010006403">
    <property type="protein sequence ID" value="CAH7690803.1"/>
    <property type="molecule type" value="Genomic_DNA"/>
</dbReference>
<proteinExistence type="inferred from homology"/>
<keyword evidence="5" id="KW-0547">Nucleotide-binding</keyword>
<dbReference type="InterPro" id="IPR027417">
    <property type="entry name" value="P-loop_NTPase"/>
</dbReference>
<dbReference type="CDD" id="cd18034">
    <property type="entry name" value="DEXHc_dicer"/>
    <property type="match status" value="1"/>
</dbReference>
<evidence type="ECO:0000313" key="18">
    <source>
        <dbReference type="EMBL" id="CAH7690803.1"/>
    </source>
</evidence>
<comment type="function">
    <text evidence="11">Dicer-like endonuclease involved in cleaving double-stranded RNA in the RNA interference (RNAi) pathway. Produces 21 to 25 bp dsRNAs (siRNAs) which target the selective destruction of homologous RNAs leading to sequence-specific suppression of gene expression, called post-transcriptional gene silencing (PTGS). Part of a broad host defense response against viral infection and transposons.</text>
</comment>
<dbReference type="InterPro" id="IPR036389">
    <property type="entry name" value="RNase_III_sf"/>
</dbReference>
<dbReference type="PANTHER" id="PTHR14950:SF37">
    <property type="entry name" value="ENDORIBONUCLEASE DICER"/>
    <property type="match status" value="1"/>
</dbReference>
<dbReference type="CDD" id="cd00593">
    <property type="entry name" value="RIBOc"/>
    <property type="match status" value="2"/>
</dbReference>
<dbReference type="InterPro" id="IPR001650">
    <property type="entry name" value="Helicase_C-like"/>
</dbReference>
<protein>
    <recommendedName>
        <fullName evidence="20">Dicer-like protein 1</fullName>
    </recommendedName>
</protein>
<evidence type="ECO:0008006" key="20">
    <source>
        <dbReference type="Google" id="ProtNLM"/>
    </source>
</evidence>
<dbReference type="InterPro" id="IPR005034">
    <property type="entry name" value="Dicer_dimerisation"/>
</dbReference>
<keyword evidence="4" id="KW-0677">Repeat</keyword>
<dbReference type="SMART" id="SM00535">
    <property type="entry name" value="RIBOc"/>
    <property type="match status" value="2"/>
</dbReference>
<evidence type="ECO:0000256" key="5">
    <source>
        <dbReference type="ARBA" id="ARBA00022741"/>
    </source>
</evidence>
<keyword evidence="2" id="KW-0930">Antiviral protein</keyword>
<reference evidence="18" key="1">
    <citation type="submission" date="2022-06" db="EMBL/GenBank/DDBJ databases">
        <authorList>
            <consortium name="SYNGENTA / RWTH Aachen University"/>
        </authorList>
    </citation>
    <scope>NUCLEOTIDE SEQUENCE</scope>
</reference>
<dbReference type="Proteomes" id="UP001153365">
    <property type="component" value="Unassembled WGS sequence"/>
</dbReference>
<feature type="domain" description="Helicase C-terminal" evidence="16">
    <location>
        <begin position="314"/>
        <end position="483"/>
    </location>
</feature>
<keyword evidence="7" id="KW-0347">Helicase</keyword>
<dbReference type="Pfam" id="PF00636">
    <property type="entry name" value="Ribonuclease_3"/>
    <property type="match status" value="2"/>
</dbReference>
<dbReference type="InterPro" id="IPR011545">
    <property type="entry name" value="DEAD/DEAH_box_helicase_dom"/>
</dbReference>
<keyword evidence="6" id="KW-0378">Hydrolase</keyword>
<dbReference type="Gene3D" id="3.40.50.300">
    <property type="entry name" value="P-loop containing nucleotide triphosphate hydrolases"/>
    <property type="match status" value="2"/>
</dbReference>
<dbReference type="SMART" id="SM00487">
    <property type="entry name" value="DEXDc"/>
    <property type="match status" value="1"/>
</dbReference>
<keyword evidence="12" id="KW-0694">RNA-binding</keyword>
<dbReference type="PROSITE" id="PS51194">
    <property type="entry name" value="HELICASE_CTER"/>
    <property type="match status" value="1"/>
</dbReference>
<dbReference type="PANTHER" id="PTHR14950">
    <property type="entry name" value="DICER-RELATED"/>
    <property type="match status" value="1"/>
</dbReference>
<evidence type="ECO:0000256" key="13">
    <source>
        <dbReference type="SAM" id="MobiDB-lite"/>
    </source>
</evidence>
<evidence type="ECO:0000256" key="6">
    <source>
        <dbReference type="ARBA" id="ARBA00022801"/>
    </source>
</evidence>
<evidence type="ECO:0000256" key="8">
    <source>
        <dbReference type="ARBA" id="ARBA00022840"/>
    </source>
</evidence>
<dbReference type="InterPro" id="IPR038248">
    <property type="entry name" value="Dicer_dimer_sf"/>
</dbReference>
<dbReference type="GO" id="GO:0004386">
    <property type="term" value="F:helicase activity"/>
    <property type="evidence" value="ECO:0007669"/>
    <property type="project" value="UniProtKB-KW"/>
</dbReference>
<dbReference type="Gene3D" id="1.10.1520.10">
    <property type="entry name" value="Ribonuclease III domain"/>
    <property type="match status" value="2"/>
</dbReference>
<dbReference type="GO" id="GO:0003723">
    <property type="term" value="F:RNA binding"/>
    <property type="evidence" value="ECO:0007669"/>
    <property type="project" value="UniProtKB-UniRule"/>
</dbReference>
<feature type="compositionally biased region" description="Basic and acidic residues" evidence="13">
    <location>
        <begin position="1381"/>
        <end position="1396"/>
    </location>
</feature>
<dbReference type="GO" id="GO:0030422">
    <property type="term" value="P:siRNA processing"/>
    <property type="evidence" value="ECO:0007669"/>
    <property type="project" value="TreeGrafter"/>
</dbReference>
<dbReference type="InterPro" id="IPR014001">
    <property type="entry name" value="Helicase_ATP-bd"/>
</dbReference>
<keyword evidence="10" id="KW-0051">Antiviral defense</keyword>
<feature type="region of interest" description="Disordered" evidence="13">
    <location>
        <begin position="1365"/>
        <end position="1396"/>
    </location>
</feature>
<keyword evidence="9" id="KW-0460">Magnesium</keyword>
<evidence type="ECO:0000256" key="12">
    <source>
        <dbReference type="PROSITE-ProRule" id="PRU00657"/>
    </source>
</evidence>
<dbReference type="Gene3D" id="3.30.160.380">
    <property type="entry name" value="Dicer dimerisation domain"/>
    <property type="match status" value="1"/>
</dbReference>
<evidence type="ECO:0000259" key="14">
    <source>
        <dbReference type="PROSITE" id="PS50142"/>
    </source>
</evidence>
<evidence type="ECO:0000256" key="2">
    <source>
        <dbReference type="ARBA" id="ARBA00022721"/>
    </source>
</evidence>
<dbReference type="PROSITE" id="PS51327">
    <property type="entry name" value="DICER_DSRBF"/>
    <property type="match status" value="1"/>
</dbReference>
<evidence type="ECO:0000313" key="19">
    <source>
        <dbReference type="Proteomes" id="UP001153365"/>
    </source>
</evidence>
<evidence type="ECO:0000256" key="11">
    <source>
        <dbReference type="ARBA" id="ARBA00025403"/>
    </source>
</evidence>
<dbReference type="SUPFAM" id="SSF69065">
    <property type="entry name" value="RNase III domain-like"/>
    <property type="match status" value="2"/>
</dbReference>
<feature type="domain" description="Helicase ATP-binding" evidence="15">
    <location>
        <begin position="28"/>
        <end position="191"/>
    </location>
</feature>
<evidence type="ECO:0000259" key="17">
    <source>
        <dbReference type="PROSITE" id="PS51327"/>
    </source>
</evidence>
<dbReference type="SMART" id="SM00490">
    <property type="entry name" value="HELICc"/>
    <property type="match status" value="1"/>
</dbReference>
<dbReference type="GO" id="GO:0005634">
    <property type="term" value="C:nucleus"/>
    <property type="evidence" value="ECO:0007669"/>
    <property type="project" value="TreeGrafter"/>
</dbReference>
<dbReference type="GO" id="GO:0051607">
    <property type="term" value="P:defense response to virus"/>
    <property type="evidence" value="ECO:0007669"/>
    <property type="project" value="UniProtKB-KW"/>
</dbReference>
<accession>A0AAV0BTC6</accession>
<feature type="domain" description="Dicer dsRNA-binding fold" evidence="17">
    <location>
        <begin position="504"/>
        <end position="599"/>
    </location>
</feature>
<comment type="caution">
    <text evidence="18">The sequence shown here is derived from an EMBL/GenBank/DDBJ whole genome shotgun (WGS) entry which is preliminary data.</text>
</comment>
<dbReference type="FunFam" id="1.10.1520.10:FF:000033">
    <property type="entry name" value="Uncharacterized protein"/>
    <property type="match status" value="1"/>
</dbReference>